<dbReference type="EMBL" id="CAFBLT010000001">
    <property type="protein sequence ID" value="CAB4879773.1"/>
    <property type="molecule type" value="Genomic_DNA"/>
</dbReference>
<dbReference type="InterPro" id="IPR050763">
    <property type="entry name" value="ABC_transporter_ATP-binding"/>
</dbReference>
<dbReference type="PANTHER" id="PTHR42711">
    <property type="entry name" value="ABC TRANSPORTER ATP-BINDING PROTEIN"/>
    <property type="match status" value="1"/>
</dbReference>
<dbReference type="EMBL" id="CAFBPM010000007">
    <property type="protein sequence ID" value="CAB5020318.1"/>
    <property type="molecule type" value="Genomic_DNA"/>
</dbReference>
<dbReference type="EMBL" id="CAFABE010000034">
    <property type="protein sequence ID" value="CAB4827683.1"/>
    <property type="molecule type" value="Genomic_DNA"/>
</dbReference>
<dbReference type="PROSITE" id="PS50893">
    <property type="entry name" value="ABC_TRANSPORTER_2"/>
    <property type="match status" value="1"/>
</dbReference>
<evidence type="ECO:0000256" key="1">
    <source>
        <dbReference type="ARBA" id="ARBA00005417"/>
    </source>
</evidence>
<keyword evidence="4" id="KW-0067">ATP-binding</keyword>
<name>A0A6J7EJK3_9ZZZZ</name>
<evidence type="ECO:0000256" key="3">
    <source>
        <dbReference type="ARBA" id="ARBA00022741"/>
    </source>
</evidence>
<gene>
    <name evidence="6" type="ORF">UFOPK3164_00871</name>
    <name evidence="7" type="ORF">UFOPK3427_01426</name>
    <name evidence="8" type="ORF">UFOPK4112_00875</name>
</gene>
<keyword evidence="3" id="KW-0547">Nucleotide-binding</keyword>
<accession>A0A6J7EJK3</accession>
<dbReference type="AlphaFoldDB" id="A0A6J7EJK3"/>
<dbReference type="PANTHER" id="PTHR42711:SF5">
    <property type="entry name" value="ABC TRANSPORTER ATP-BINDING PROTEIN NATA"/>
    <property type="match status" value="1"/>
</dbReference>
<dbReference type="Gene3D" id="3.40.50.300">
    <property type="entry name" value="P-loop containing nucleotide triphosphate hydrolases"/>
    <property type="match status" value="1"/>
</dbReference>
<keyword evidence="2" id="KW-0813">Transport</keyword>
<dbReference type="InterPro" id="IPR017871">
    <property type="entry name" value="ABC_transporter-like_CS"/>
</dbReference>
<feature type="domain" description="ABC transporter" evidence="5">
    <location>
        <begin position="50"/>
        <end position="280"/>
    </location>
</feature>
<evidence type="ECO:0000313" key="6">
    <source>
        <dbReference type="EMBL" id="CAB4827683.1"/>
    </source>
</evidence>
<dbReference type="SMART" id="SM00382">
    <property type="entry name" value="AAA"/>
    <property type="match status" value="1"/>
</dbReference>
<protein>
    <submittedName>
        <fullName evidence="7">Unannotated protein</fullName>
    </submittedName>
</protein>
<evidence type="ECO:0000313" key="8">
    <source>
        <dbReference type="EMBL" id="CAB5020318.1"/>
    </source>
</evidence>
<evidence type="ECO:0000256" key="2">
    <source>
        <dbReference type="ARBA" id="ARBA00022448"/>
    </source>
</evidence>
<dbReference type="Pfam" id="PF00005">
    <property type="entry name" value="ABC_tran"/>
    <property type="match status" value="1"/>
</dbReference>
<sequence>MLKGSPERELKEFLKAVRLEFEGEGQVLYELGRKRGVVDSESKLAPAPIVECRDLVKRFDSFAAVDGISVTVNQGESFGFLGPNGAGKTSTMRMISCMSPASEGYLRVLGQDPETHGPEIRSRLGLVPQEDTLELELSLLDNLLIYGRYFDLPKKEILQRADRLLDFAQLTDRKHDKVDLLSGGMRRRLTIARALISEPDLLILDEPTTGLDPQARHLLWDRLYRLKSDGVTLIITTHYMDEAEQLCDRLVVMDHGHIVAEGAPRQLIEDHSTPEVLELRFGNVGHEEYSAGFEDLAERIEVLPDRLLLYVHDGDEVLSAVHSRGHTPERSLVRRSTLEDVFLVLTGRTLVD</sequence>
<dbReference type="PROSITE" id="PS00211">
    <property type="entry name" value="ABC_TRANSPORTER_1"/>
    <property type="match status" value="1"/>
</dbReference>
<dbReference type="InterPro" id="IPR003439">
    <property type="entry name" value="ABC_transporter-like_ATP-bd"/>
</dbReference>
<organism evidence="7">
    <name type="scientific">freshwater metagenome</name>
    <dbReference type="NCBI Taxonomy" id="449393"/>
    <lineage>
        <taxon>unclassified sequences</taxon>
        <taxon>metagenomes</taxon>
        <taxon>ecological metagenomes</taxon>
    </lineage>
</organism>
<comment type="similarity">
    <text evidence="1">Belongs to the ABC transporter superfamily.</text>
</comment>
<dbReference type="GO" id="GO:0016887">
    <property type="term" value="F:ATP hydrolysis activity"/>
    <property type="evidence" value="ECO:0007669"/>
    <property type="project" value="InterPro"/>
</dbReference>
<evidence type="ECO:0000313" key="7">
    <source>
        <dbReference type="EMBL" id="CAB4879773.1"/>
    </source>
</evidence>
<dbReference type="InterPro" id="IPR003593">
    <property type="entry name" value="AAA+_ATPase"/>
</dbReference>
<proteinExistence type="inferred from homology"/>
<dbReference type="GO" id="GO:0005524">
    <property type="term" value="F:ATP binding"/>
    <property type="evidence" value="ECO:0007669"/>
    <property type="project" value="UniProtKB-KW"/>
</dbReference>
<evidence type="ECO:0000259" key="5">
    <source>
        <dbReference type="PROSITE" id="PS50893"/>
    </source>
</evidence>
<evidence type="ECO:0000256" key="4">
    <source>
        <dbReference type="ARBA" id="ARBA00022840"/>
    </source>
</evidence>
<reference evidence="7" key="1">
    <citation type="submission" date="2020-05" db="EMBL/GenBank/DDBJ databases">
        <authorList>
            <person name="Chiriac C."/>
            <person name="Salcher M."/>
            <person name="Ghai R."/>
            <person name="Kavagutti S V."/>
        </authorList>
    </citation>
    <scope>NUCLEOTIDE SEQUENCE</scope>
</reference>
<dbReference type="InterPro" id="IPR027417">
    <property type="entry name" value="P-loop_NTPase"/>
</dbReference>
<dbReference type="SUPFAM" id="SSF52540">
    <property type="entry name" value="P-loop containing nucleoside triphosphate hydrolases"/>
    <property type="match status" value="1"/>
</dbReference>